<dbReference type="Proteomes" id="UP000658131">
    <property type="component" value="Unassembled WGS sequence"/>
</dbReference>
<accession>A0ABR7NHL1</accession>
<keyword evidence="2" id="KW-1185">Reference proteome</keyword>
<organism evidence="1 2">
    <name type="scientific">Yanshouia hominis</name>
    <dbReference type="NCBI Taxonomy" id="2763673"/>
    <lineage>
        <taxon>Bacteria</taxon>
        <taxon>Bacillati</taxon>
        <taxon>Bacillota</taxon>
        <taxon>Clostridia</taxon>
        <taxon>Eubacteriales</taxon>
        <taxon>Oscillospiraceae</taxon>
        <taxon>Yanshouia</taxon>
    </lineage>
</organism>
<protein>
    <submittedName>
        <fullName evidence="1">Uncharacterized protein</fullName>
    </submittedName>
</protein>
<name>A0ABR7NHL1_9FIRM</name>
<gene>
    <name evidence="1" type="ORF">H8717_02775</name>
</gene>
<evidence type="ECO:0000313" key="2">
    <source>
        <dbReference type="Proteomes" id="UP000658131"/>
    </source>
</evidence>
<dbReference type="RefSeq" id="WP_262398981.1">
    <property type="nucleotide sequence ID" value="NZ_JACRTB010000003.1"/>
</dbReference>
<comment type="caution">
    <text evidence="1">The sequence shown here is derived from an EMBL/GenBank/DDBJ whole genome shotgun (WGS) entry which is preliminary data.</text>
</comment>
<dbReference type="EMBL" id="JACRTB010000003">
    <property type="protein sequence ID" value="MBC8575337.1"/>
    <property type="molecule type" value="Genomic_DNA"/>
</dbReference>
<reference evidence="1 2" key="1">
    <citation type="submission" date="2020-08" db="EMBL/GenBank/DDBJ databases">
        <title>Genome public.</title>
        <authorList>
            <person name="Liu C."/>
            <person name="Sun Q."/>
        </authorList>
    </citation>
    <scope>NUCLEOTIDE SEQUENCE [LARGE SCALE GENOMIC DNA]</scope>
    <source>
        <strain evidence="1 2">BX1</strain>
    </source>
</reference>
<proteinExistence type="predicted"/>
<evidence type="ECO:0000313" key="1">
    <source>
        <dbReference type="EMBL" id="MBC8575337.1"/>
    </source>
</evidence>
<dbReference type="Gene3D" id="3.30.70.1950">
    <property type="match status" value="1"/>
</dbReference>
<sequence length="187" mass="20852">MVFHLLSNDRLKATLTAQDARRLQLEWENEDPQALRQLKRGLLGLLAEARTRLGFFPASRRMLIEVYPDEQGGATVYFCADPPPGEEPESFCFSDADSLIEAASRLVPLCGHRLCGSALYRCRGLWWLVIRPMDGQGSDAGRLLAEYACRSSAAGFDAAAIEEHALPILREQAADTLFYYFGKPRLS</sequence>
<dbReference type="InterPro" id="IPR038471">
    <property type="entry name" value="MecA_C_sf"/>
</dbReference>